<dbReference type="PANTHER" id="PTHR30534">
    <property type="entry name" value="FLAGELLAR MOTOR SWITCH PROTEIN FLIG"/>
    <property type="match status" value="1"/>
</dbReference>
<keyword evidence="9" id="KW-0975">Bacterial flagellum</keyword>
<feature type="domain" description="Flagellar motor switch protein FliG C-terminal" evidence="11">
    <location>
        <begin position="244"/>
        <end position="341"/>
    </location>
</feature>
<keyword evidence="15" id="KW-1185">Reference proteome</keyword>
<evidence type="ECO:0000256" key="5">
    <source>
        <dbReference type="ARBA" id="ARBA00022475"/>
    </source>
</evidence>
<evidence type="ECO:0000313" key="15">
    <source>
        <dbReference type="Proteomes" id="UP000182840"/>
    </source>
</evidence>
<gene>
    <name evidence="14" type="ORF">BSQ44_21220</name>
</gene>
<dbReference type="GO" id="GO:0006935">
    <property type="term" value="P:chemotaxis"/>
    <property type="evidence" value="ECO:0007669"/>
    <property type="project" value="UniProtKB-KW"/>
</dbReference>
<name>A0A1L3SWB6_9HYPH</name>
<dbReference type="InterPro" id="IPR023087">
    <property type="entry name" value="Flg_Motor_Flig_C"/>
</dbReference>
<evidence type="ECO:0000256" key="10">
    <source>
        <dbReference type="ARBA" id="ARBA00025598"/>
    </source>
</evidence>
<dbReference type="GO" id="GO:0071973">
    <property type="term" value="P:bacterial-type flagellum-dependent cell motility"/>
    <property type="evidence" value="ECO:0007669"/>
    <property type="project" value="InterPro"/>
</dbReference>
<comment type="subcellular location">
    <subcellularLocation>
        <location evidence="1">Bacterial flagellum basal body</location>
    </subcellularLocation>
    <subcellularLocation>
        <location evidence="2">Cell membrane</location>
        <topology evidence="2">Peripheral membrane protein</topology>
        <orientation evidence="2">Cytoplasmic side</orientation>
    </subcellularLocation>
</comment>
<protein>
    <recommendedName>
        <fullName evidence="4">Flagellar motor switch protein FliG</fullName>
    </recommendedName>
</protein>
<evidence type="ECO:0000256" key="7">
    <source>
        <dbReference type="ARBA" id="ARBA00022779"/>
    </source>
</evidence>
<organism evidence="14 15">
    <name type="scientific">Aquibium oceanicum</name>
    <dbReference type="NCBI Taxonomy" id="1670800"/>
    <lineage>
        <taxon>Bacteria</taxon>
        <taxon>Pseudomonadati</taxon>
        <taxon>Pseudomonadota</taxon>
        <taxon>Alphaproteobacteria</taxon>
        <taxon>Hyphomicrobiales</taxon>
        <taxon>Phyllobacteriaceae</taxon>
        <taxon>Aquibium</taxon>
    </lineage>
</organism>
<sequence>MDFEFSSPDLEPRGSASANLTKAQKAAAILVAMGKPAAGRLLKFFKQDELRALIEGARKLKTIPQTELEKIIAEFEDEFAEGAGLMDSADTMDTILSESLTPEEVSAIMNDGAGDSPDQPPPIWPAIEQLEAERVGGFLGAEHPQTAALVLTNLSPTAAANILLTMPKNLRGEVAKRMVTIGTVKPAALRIVENQLRARLLGENSAKSPAAGHARVATVLNEMDKTQLDEILSDMESAGFSDVKAIKAQLFSFEDLPLLEQKARLVLFDGMSTELVTLALRNSDATLREAVLSALGARSRRMIEAELAADPGNLQPVAITRARREIASAAIRLGKEGRIQLPSAQQAA</sequence>
<dbReference type="PANTHER" id="PTHR30534:SF0">
    <property type="entry name" value="FLAGELLAR MOTOR SWITCH PROTEIN FLIG"/>
    <property type="match status" value="1"/>
</dbReference>
<reference evidence="15" key="1">
    <citation type="submission" date="2016-11" db="EMBL/GenBank/DDBJ databases">
        <title>Mesorhizobium oceanicum sp. nov., isolated from deep seawater in South China Sea.</title>
        <authorList>
            <person name="Fu G.-Y."/>
        </authorList>
    </citation>
    <scope>NUCLEOTIDE SEQUENCE [LARGE SCALE GENOMIC DNA]</scope>
    <source>
        <strain evidence="15">B7</strain>
    </source>
</reference>
<evidence type="ECO:0000256" key="1">
    <source>
        <dbReference type="ARBA" id="ARBA00004117"/>
    </source>
</evidence>
<evidence type="ECO:0000256" key="2">
    <source>
        <dbReference type="ARBA" id="ARBA00004413"/>
    </source>
</evidence>
<evidence type="ECO:0000256" key="8">
    <source>
        <dbReference type="ARBA" id="ARBA00023136"/>
    </source>
</evidence>
<dbReference type="Gene3D" id="1.10.220.30">
    <property type="match status" value="3"/>
</dbReference>
<dbReference type="InterPro" id="IPR032779">
    <property type="entry name" value="FliG_M"/>
</dbReference>
<dbReference type="GO" id="GO:0005886">
    <property type="term" value="C:plasma membrane"/>
    <property type="evidence" value="ECO:0007669"/>
    <property type="project" value="UniProtKB-SubCell"/>
</dbReference>
<comment type="function">
    <text evidence="10">FliG is one of three proteins (FliG, FliN, FliM) that forms the rotor-mounted switch complex (C ring), located at the base of the basal body. This complex interacts with the CheY and CheZ chemotaxis proteins, in addition to contacting components of the motor that determine the direction of flagellar rotation.</text>
</comment>
<evidence type="ECO:0000313" key="14">
    <source>
        <dbReference type="EMBL" id="APH73615.1"/>
    </source>
</evidence>
<dbReference type="RefSeq" id="WP_072607082.1">
    <property type="nucleotide sequence ID" value="NZ_CP018171.1"/>
</dbReference>
<evidence type="ECO:0000259" key="11">
    <source>
        <dbReference type="Pfam" id="PF01706"/>
    </source>
</evidence>
<dbReference type="Pfam" id="PF14842">
    <property type="entry name" value="FliG_N"/>
    <property type="match status" value="1"/>
</dbReference>
<dbReference type="STRING" id="1670800.BSQ44_21220"/>
<dbReference type="SUPFAM" id="SSF48029">
    <property type="entry name" value="FliG"/>
    <property type="match status" value="2"/>
</dbReference>
<feature type="domain" description="Flagellar motor switch protein FliG middle" evidence="12">
    <location>
        <begin position="133"/>
        <end position="204"/>
    </location>
</feature>
<dbReference type="GO" id="GO:0009425">
    <property type="term" value="C:bacterial-type flagellum basal body"/>
    <property type="evidence" value="ECO:0007669"/>
    <property type="project" value="UniProtKB-SubCell"/>
</dbReference>
<dbReference type="GO" id="GO:0003774">
    <property type="term" value="F:cytoskeletal motor activity"/>
    <property type="evidence" value="ECO:0007669"/>
    <property type="project" value="InterPro"/>
</dbReference>
<keyword evidence="8" id="KW-0472">Membrane</keyword>
<dbReference type="AlphaFoldDB" id="A0A1L3SWB6"/>
<keyword evidence="14" id="KW-0282">Flagellum</keyword>
<evidence type="ECO:0000259" key="12">
    <source>
        <dbReference type="Pfam" id="PF14841"/>
    </source>
</evidence>
<proteinExistence type="inferred from homology"/>
<dbReference type="InterPro" id="IPR011002">
    <property type="entry name" value="FliG_a-hlx"/>
</dbReference>
<dbReference type="Pfam" id="PF01706">
    <property type="entry name" value="FliG_C"/>
    <property type="match status" value="1"/>
</dbReference>
<evidence type="ECO:0000256" key="4">
    <source>
        <dbReference type="ARBA" id="ARBA00021870"/>
    </source>
</evidence>
<evidence type="ECO:0000256" key="9">
    <source>
        <dbReference type="ARBA" id="ARBA00023143"/>
    </source>
</evidence>
<keyword evidence="14" id="KW-0969">Cilium</keyword>
<keyword evidence="14" id="KW-0966">Cell projection</keyword>
<dbReference type="InterPro" id="IPR000090">
    <property type="entry name" value="Flg_Motor_Flig"/>
</dbReference>
<dbReference type="Pfam" id="PF14841">
    <property type="entry name" value="FliG_M"/>
    <property type="match status" value="1"/>
</dbReference>
<dbReference type="EMBL" id="CP018171">
    <property type="protein sequence ID" value="APH73615.1"/>
    <property type="molecule type" value="Genomic_DNA"/>
</dbReference>
<dbReference type="InterPro" id="IPR028263">
    <property type="entry name" value="FliG_N"/>
</dbReference>
<keyword evidence="5" id="KW-1003">Cell membrane</keyword>
<dbReference type="KEGG" id="meso:BSQ44_21220"/>
<accession>A0A1L3SWB6</accession>
<dbReference type="Proteomes" id="UP000182840">
    <property type="component" value="Chromosome"/>
</dbReference>
<keyword evidence="7" id="KW-0283">Flagellar rotation</keyword>
<evidence type="ECO:0000259" key="13">
    <source>
        <dbReference type="Pfam" id="PF14842"/>
    </source>
</evidence>
<dbReference type="PRINTS" id="PR00954">
    <property type="entry name" value="FLGMOTORFLIG"/>
</dbReference>
<evidence type="ECO:0000256" key="6">
    <source>
        <dbReference type="ARBA" id="ARBA00022500"/>
    </source>
</evidence>
<evidence type="ECO:0000256" key="3">
    <source>
        <dbReference type="ARBA" id="ARBA00010299"/>
    </source>
</evidence>
<dbReference type="OrthoDB" id="9780302at2"/>
<comment type="similarity">
    <text evidence="3">Belongs to the FliG family.</text>
</comment>
<feature type="domain" description="Flagellar motor switch protein FliG N-terminal" evidence="13">
    <location>
        <begin position="19"/>
        <end position="112"/>
    </location>
</feature>
<keyword evidence="6" id="KW-0145">Chemotaxis</keyword>